<accession>A0AAD5QWL6</accession>
<comment type="caution">
    <text evidence="1">The sequence shown here is derived from an EMBL/GenBank/DDBJ whole genome shotgun (WGS) entry which is preliminary data.</text>
</comment>
<organism evidence="1 2">
    <name type="scientific">Parelaphostrongylus tenuis</name>
    <name type="common">Meningeal worm</name>
    <dbReference type="NCBI Taxonomy" id="148309"/>
    <lineage>
        <taxon>Eukaryota</taxon>
        <taxon>Metazoa</taxon>
        <taxon>Ecdysozoa</taxon>
        <taxon>Nematoda</taxon>
        <taxon>Chromadorea</taxon>
        <taxon>Rhabditida</taxon>
        <taxon>Rhabditina</taxon>
        <taxon>Rhabditomorpha</taxon>
        <taxon>Strongyloidea</taxon>
        <taxon>Metastrongylidae</taxon>
        <taxon>Parelaphostrongylus</taxon>
    </lineage>
</organism>
<gene>
    <name evidence="1" type="ORF">KIN20_024210</name>
</gene>
<sequence>MVVNSEDEEVGVEPMTAWNTALVTYDDSRIAAQTMENSIFWKMKSNRRVGKESTFTKYSVFDKRRELTT</sequence>
<reference evidence="1" key="1">
    <citation type="submission" date="2021-06" db="EMBL/GenBank/DDBJ databases">
        <title>Parelaphostrongylus tenuis whole genome reference sequence.</title>
        <authorList>
            <person name="Garwood T.J."/>
            <person name="Larsen P.A."/>
            <person name="Fountain-Jones N.M."/>
            <person name="Garbe J.R."/>
            <person name="Macchietto M.G."/>
            <person name="Kania S.A."/>
            <person name="Gerhold R.W."/>
            <person name="Richards J.E."/>
            <person name="Wolf T.M."/>
        </authorList>
    </citation>
    <scope>NUCLEOTIDE SEQUENCE</scope>
    <source>
        <strain evidence="1">MNPRO001-30</strain>
        <tissue evidence="1">Meninges</tissue>
    </source>
</reference>
<dbReference type="Proteomes" id="UP001196413">
    <property type="component" value="Unassembled WGS sequence"/>
</dbReference>
<dbReference type="EMBL" id="JAHQIW010004882">
    <property type="protein sequence ID" value="KAJ1364182.1"/>
    <property type="molecule type" value="Genomic_DNA"/>
</dbReference>
<proteinExistence type="predicted"/>
<name>A0AAD5QWL6_PARTN</name>
<evidence type="ECO:0000313" key="2">
    <source>
        <dbReference type="Proteomes" id="UP001196413"/>
    </source>
</evidence>
<evidence type="ECO:0000313" key="1">
    <source>
        <dbReference type="EMBL" id="KAJ1364182.1"/>
    </source>
</evidence>
<keyword evidence="2" id="KW-1185">Reference proteome</keyword>
<protein>
    <submittedName>
        <fullName evidence="1">Uncharacterized protein</fullName>
    </submittedName>
</protein>
<dbReference type="AlphaFoldDB" id="A0AAD5QWL6"/>